<dbReference type="PANTHER" id="PTHR24016">
    <property type="entry name" value="CONSERVED OLIGOMERIC GOLGI COMPLEX SUBUNIT 4"/>
    <property type="match status" value="1"/>
</dbReference>
<dbReference type="STRING" id="1890364.A0A2P6N7P2"/>
<feature type="compositionally biased region" description="Polar residues" evidence="1">
    <location>
        <begin position="84"/>
        <end position="108"/>
    </location>
</feature>
<evidence type="ECO:0000259" key="2">
    <source>
        <dbReference type="SMART" id="SM00762"/>
    </source>
</evidence>
<dbReference type="Proteomes" id="UP000241769">
    <property type="component" value="Unassembled WGS sequence"/>
</dbReference>
<feature type="compositionally biased region" description="Polar residues" evidence="1">
    <location>
        <begin position="45"/>
        <end position="59"/>
    </location>
</feature>
<dbReference type="Pfam" id="PF20662">
    <property type="entry name" value="COG4_C"/>
    <property type="match status" value="1"/>
</dbReference>
<dbReference type="SMART" id="SM00762">
    <property type="entry name" value="Cog4"/>
    <property type="match status" value="1"/>
</dbReference>
<feature type="domain" description="COG4 transport protein middle alpha-helical bundle" evidence="2">
    <location>
        <begin position="307"/>
        <end position="621"/>
    </location>
</feature>
<feature type="compositionally biased region" description="Polar residues" evidence="1">
    <location>
        <begin position="23"/>
        <end position="35"/>
    </location>
</feature>
<organism evidence="3 4">
    <name type="scientific">Planoprotostelium fungivorum</name>
    <dbReference type="NCBI Taxonomy" id="1890364"/>
    <lineage>
        <taxon>Eukaryota</taxon>
        <taxon>Amoebozoa</taxon>
        <taxon>Evosea</taxon>
        <taxon>Variosea</taxon>
        <taxon>Cavosteliida</taxon>
        <taxon>Cavosteliaceae</taxon>
        <taxon>Planoprotostelium</taxon>
    </lineage>
</organism>
<dbReference type="AlphaFoldDB" id="A0A2P6N7P2"/>
<protein>
    <recommendedName>
        <fullName evidence="2">COG4 transport protein middle alpha-helical bundle domain-containing protein</fullName>
    </recommendedName>
</protein>
<evidence type="ECO:0000313" key="3">
    <source>
        <dbReference type="EMBL" id="PRP79957.1"/>
    </source>
</evidence>
<dbReference type="Pfam" id="PF08318">
    <property type="entry name" value="COG4_m"/>
    <property type="match status" value="1"/>
</dbReference>
<dbReference type="PANTHER" id="PTHR24016:SF0">
    <property type="entry name" value="CONSERVED OLIGOMERIC GOLGI COMPLEX SUBUNIT 4"/>
    <property type="match status" value="1"/>
</dbReference>
<reference evidence="3 4" key="1">
    <citation type="journal article" date="2018" name="Genome Biol. Evol.">
        <title>Multiple Roots of Fruiting Body Formation in Amoebozoa.</title>
        <authorList>
            <person name="Hillmann F."/>
            <person name="Forbes G."/>
            <person name="Novohradska S."/>
            <person name="Ferling I."/>
            <person name="Riege K."/>
            <person name="Groth M."/>
            <person name="Westermann M."/>
            <person name="Marz M."/>
            <person name="Spaller T."/>
            <person name="Winckler T."/>
            <person name="Schaap P."/>
            <person name="Glockner G."/>
        </authorList>
    </citation>
    <scope>NUCLEOTIDE SEQUENCE [LARGE SCALE GENOMIC DNA]</scope>
    <source>
        <strain evidence="3 4">Jena</strain>
    </source>
</reference>
<comment type="caution">
    <text evidence="3">The sequence shown here is derived from an EMBL/GenBank/DDBJ whole genome shotgun (WGS) entry which is preliminary data.</text>
</comment>
<dbReference type="InterPro" id="IPR013167">
    <property type="entry name" value="COG4_M"/>
</dbReference>
<name>A0A2P6N7P2_9EUKA</name>
<sequence>MGNDLSANERGSLDEDNGGGHDVTSTTDIGSSPPNAQKIWDAGSMLSTPYDSKSSSTHIESPGPPPTHDTDPTPAPTHSIPEIISQTSSLTLDHHNAQPSTDISPPSQVLSLEDILSGRELIIKEEPIPVVTAVSPASPQPISPSTSTDVISSPPQPTIKEDDIIHVPDDTPPTSEEEKAVEILRNTVDQVQQQTAEGQYEQCFRTLSQFYTKHLNIIDLALDYPTIEVYVEMLESVETRLKERIVVGMSKAVQEKKLRDIERFSFLYKSAGKKEEGLTIYLTTYINGLLTTQTEKSAELLSTFLLIKSQREEAKISRRIVTKEEYDKLTSRDRLAGKRIGNSLSREKKGAKILEEGEYVVEEENEDEDEAAEDDRECMDFSGAVGSILECGAHIIDKKIPLISSHFGIDCLDRSLKLVLDTIDKLTNPLFNTFLEHNRLMDVVAMVNEYRMNALDDGGADVEGKLDTRDVANLLDQISFLSECNARFDRFLVQRCAALSRDGYDTRGILGTRYQRNAHMSELMVYYTLFEEYFIMESIKKALKLDSQLYEWTNPVDSFGREEKIPAGTTTAVVDNVFFILKQCGDRALSTHHINSCCSVVSNISTILTLDFMRVMDRCLQLSIQGEDIFHPLILLNNVQTSREYIVVLKNQLEQGMKEVFCGSDGYDKTNNGRRDLEKIHTCISELTHVHQIWKKDLLTKYLEKASYRLAEQVTLPKNMMRYVIDADTFSSHQINDPWVWETLCHLTYMLKPYKEIFTEANYLHLLQLFLEHVTQQIDEIVQQRQFNLYGALQLQQEIKAMQDHFSADAGKSIRSLFSRLEQMCSVLVLESVEDVYDLCRASITWKIDEKEIKQLLMKREEFSGQQVAELKLKLK</sequence>
<dbReference type="InParanoid" id="A0A2P6N7P2"/>
<feature type="region of interest" description="Disordered" evidence="1">
    <location>
        <begin position="134"/>
        <end position="174"/>
    </location>
</feature>
<dbReference type="EMBL" id="MDYQ01000165">
    <property type="protein sequence ID" value="PRP79957.1"/>
    <property type="molecule type" value="Genomic_DNA"/>
</dbReference>
<dbReference type="InterPro" id="IPR048684">
    <property type="entry name" value="COG4_C"/>
</dbReference>
<proteinExistence type="predicted"/>
<evidence type="ECO:0000256" key="1">
    <source>
        <dbReference type="SAM" id="MobiDB-lite"/>
    </source>
</evidence>
<dbReference type="Gene3D" id="1.20.58.1970">
    <property type="match status" value="1"/>
</dbReference>
<keyword evidence="4" id="KW-1185">Reference proteome</keyword>
<dbReference type="InterPro" id="IPR048682">
    <property type="entry name" value="COG4"/>
</dbReference>
<feature type="compositionally biased region" description="Polar residues" evidence="1">
    <location>
        <begin position="143"/>
        <end position="153"/>
    </location>
</feature>
<dbReference type="OrthoDB" id="47059at2759"/>
<accession>A0A2P6N7P2</accession>
<evidence type="ECO:0000313" key="4">
    <source>
        <dbReference type="Proteomes" id="UP000241769"/>
    </source>
</evidence>
<dbReference type="Gene3D" id="1.10.287.1060">
    <property type="entry name" value="ESAT-6-like"/>
    <property type="match status" value="1"/>
</dbReference>
<gene>
    <name evidence="3" type="ORF">PROFUN_05933</name>
</gene>
<feature type="compositionally biased region" description="Basic and acidic residues" evidence="1">
    <location>
        <begin position="159"/>
        <end position="169"/>
    </location>
</feature>
<feature type="region of interest" description="Disordered" evidence="1">
    <location>
        <begin position="1"/>
        <end position="108"/>
    </location>
</feature>